<dbReference type="PANTHER" id="PTHR46401">
    <property type="entry name" value="GLYCOSYLTRANSFERASE WBBK-RELATED"/>
    <property type="match status" value="1"/>
</dbReference>
<dbReference type="Pfam" id="PF13692">
    <property type="entry name" value="Glyco_trans_1_4"/>
    <property type="match status" value="1"/>
</dbReference>
<dbReference type="PANTHER" id="PTHR46401:SF2">
    <property type="entry name" value="GLYCOSYLTRANSFERASE WBBK-RELATED"/>
    <property type="match status" value="1"/>
</dbReference>
<dbReference type="EMBL" id="CP060007">
    <property type="protein sequence ID" value="QNA46276.1"/>
    <property type="molecule type" value="Genomic_DNA"/>
</dbReference>
<name>A0A7G5XLC3_9BACT</name>
<dbReference type="Proteomes" id="UP000515344">
    <property type="component" value="Chromosome"/>
</dbReference>
<organism evidence="3 4">
    <name type="scientific">Lacibacter sediminis</name>
    <dbReference type="NCBI Taxonomy" id="2760713"/>
    <lineage>
        <taxon>Bacteria</taxon>
        <taxon>Pseudomonadati</taxon>
        <taxon>Bacteroidota</taxon>
        <taxon>Chitinophagia</taxon>
        <taxon>Chitinophagales</taxon>
        <taxon>Chitinophagaceae</taxon>
        <taxon>Lacibacter</taxon>
    </lineage>
</organism>
<evidence type="ECO:0000259" key="2">
    <source>
        <dbReference type="Pfam" id="PF13439"/>
    </source>
</evidence>
<dbReference type="GO" id="GO:0016757">
    <property type="term" value="F:glycosyltransferase activity"/>
    <property type="evidence" value="ECO:0007669"/>
    <property type="project" value="TreeGrafter"/>
</dbReference>
<gene>
    <name evidence="3" type="ORF">H4075_08915</name>
</gene>
<feature type="domain" description="Glycosyltransferase subfamily 4-like N-terminal" evidence="2">
    <location>
        <begin position="35"/>
        <end position="174"/>
    </location>
</feature>
<accession>A0A7G5XLC3</accession>
<reference evidence="4" key="1">
    <citation type="submission" date="2020-08" db="EMBL/GenBank/DDBJ databases">
        <title>Lacibacter sp. S13-6-6 genome sequencing.</title>
        <authorList>
            <person name="Jin L."/>
        </authorList>
    </citation>
    <scope>NUCLEOTIDE SEQUENCE [LARGE SCALE GENOMIC DNA]</scope>
    <source>
        <strain evidence="4">S13-6-6</strain>
    </source>
</reference>
<keyword evidence="1" id="KW-0808">Transferase</keyword>
<evidence type="ECO:0000313" key="4">
    <source>
        <dbReference type="Proteomes" id="UP000515344"/>
    </source>
</evidence>
<dbReference type="AlphaFoldDB" id="A0A7G5XLC3"/>
<dbReference type="Pfam" id="PF13439">
    <property type="entry name" value="Glyco_transf_4"/>
    <property type="match status" value="1"/>
</dbReference>
<keyword evidence="4" id="KW-1185">Reference proteome</keyword>
<dbReference type="InterPro" id="IPR028098">
    <property type="entry name" value="Glyco_trans_4-like_N"/>
</dbReference>
<protein>
    <submittedName>
        <fullName evidence="3">Glycosyltransferase family 4 protein</fullName>
    </submittedName>
</protein>
<dbReference type="KEGG" id="lacs:H4075_08915"/>
<evidence type="ECO:0000313" key="3">
    <source>
        <dbReference type="EMBL" id="QNA46276.1"/>
    </source>
</evidence>
<dbReference type="Gene3D" id="3.40.50.2000">
    <property type="entry name" value="Glycogen Phosphorylase B"/>
    <property type="match status" value="2"/>
</dbReference>
<sequence>MKKVLNIVPYPYLPYFSGGQKLIAHFNHYLGEQCVLHVAGTADNDAVLADTYTFHPILKTSRFRYADIGSFFRLQKLIKKEQIDTVIIEHPYLGWLGWLLKATCKIKLIVHTHNIEYERFRTLGKSWWQVLKFYESFVLRQADKVFCITEDDRQWMINNMKLQADKCVVVPYGITQKQMPADKLHCKNALADRHHFDPQHALFLFNGLLDYKPNLDALHVILEQINPILLKSNLQYNIIITGKRLPAELNDLKAWNHVHVHYAGFVDDIDFYFKAADLFLNPVQSGGGVKTKMIEAIACGTTVISSETGATGIERSVTGEKLIIVADNDWNGFANAILKHALQKTETPAEYYKYYNWQHIAEQVVTRLV</sequence>
<dbReference type="CDD" id="cd03801">
    <property type="entry name" value="GT4_PimA-like"/>
    <property type="match status" value="1"/>
</dbReference>
<dbReference type="RefSeq" id="WP_182806044.1">
    <property type="nucleotide sequence ID" value="NZ_CP060007.1"/>
</dbReference>
<dbReference type="SUPFAM" id="SSF53756">
    <property type="entry name" value="UDP-Glycosyltransferase/glycogen phosphorylase"/>
    <property type="match status" value="1"/>
</dbReference>
<proteinExistence type="predicted"/>
<evidence type="ECO:0000256" key="1">
    <source>
        <dbReference type="ARBA" id="ARBA00022679"/>
    </source>
</evidence>